<dbReference type="Proteomes" id="UP000694561">
    <property type="component" value="Unplaced"/>
</dbReference>
<organism evidence="1 2">
    <name type="scientific">Monodon monoceros</name>
    <name type="common">Narwhal</name>
    <name type="synonym">Ceratodon monodon</name>
    <dbReference type="NCBI Taxonomy" id="40151"/>
    <lineage>
        <taxon>Eukaryota</taxon>
        <taxon>Metazoa</taxon>
        <taxon>Chordata</taxon>
        <taxon>Craniata</taxon>
        <taxon>Vertebrata</taxon>
        <taxon>Euteleostomi</taxon>
        <taxon>Mammalia</taxon>
        <taxon>Eutheria</taxon>
        <taxon>Laurasiatheria</taxon>
        <taxon>Artiodactyla</taxon>
        <taxon>Whippomorpha</taxon>
        <taxon>Cetacea</taxon>
        <taxon>Odontoceti</taxon>
        <taxon>Monodontidae</taxon>
        <taxon>Monodon</taxon>
    </lineage>
</organism>
<protein>
    <submittedName>
        <fullName evidence="1">Uncharacterized protein</fullName>
    </submittedName>
</protein>
<sequence>MTNQEVKFQLCLLKLSSRVFWEEENWKNHFKLYFCQKTFTCMYVRVFCFSTSLYIQSSEFMQNTPLGLKPFTPSIYGVGNLWQEAVQSLSWGVPILYLVFWQLNFPFFPFKLASDLLLC</sequence>
<dbReference type="GeneTree" id="ENSGT00910000148149"/>
<proteinExistence type="predicted"/>
<dbReference type="Ensembl" id="ENSMMNT00015026112.1">
    <property type="protein sequence ID" value="ENSMMNP00015023780.1"/>
    <property type="gene ID" value="ENSMMNG00015017438.1"/>
</dbReference>
<evidence type="ECO:0000313" key="2">
    <source>
        <dbReference type="Proteomes" id="UP000694561"/>
    </source>
</evidence>
<dbReference type="AlphaFoldDB" id="A0A8C6FB82"/>
<accession>A0A8C6FB82</accession>
<evidence type="ECO:0000313" key="1">
    <source>
        <dbReference type="Ensembl" id="ENSMMNP00015023780.1"/>
    </source>
</evidence>
<reference evidence="1" key="1">
    <citation type="submission" date="2025-08" db="UniProtKB">
        <authorList>
            <consortium name="Ensembl"/>
        </authorList>
    </citation>
    <scope>IDENTIFICATION</scope>
</reference>
<keyword evidence="2" id="KW-1185">Reference proteome</keyword>
<reference evidence="1" key="2">
    <citation type="submission" date="2025-09" db="UniProtKB">
        <authorList>
            <consortium name="Ensembl"/>
        </authorList>
    </citation>
    <scope>IDENTIFICATION</scope>
</reference>
<name>A0A8C6FB82_MONMO</name>